<evidence type="ECO:0008006" key="6">
    <source>
        <dbReference type="Google" id="ProtNLM"/>
    </source>
</evidence>
<protein>
    <recommendedName>
        <fullName evidence="6">Tyr recombinase domain-containing protein</fullName>
    </recommendedName>
</protein>
<dbReference type="AlphaFoldDB" id="A0A1W1BQW6"/>
<dbReference type="PROSITE" id="PS51900">
    <property type="entry name" value="CB"/>
    <property type="match status" value="1"/>
</dbReference>
<dbReference type="GO" id="GO:0003677">
    <property type="term" value="F:DNA binding"/>
    <property type="evidence" value="ECO:0007669"/>
    <property type="project" value="UniProtKB-KW"/>
</dbReference>
<dbReference type="Gene3D" id="1.10.443.10">
    <property type="entry name" value="Intergrase catalytic core"/>
    <property type="match status" value="1"/>
</dbReference>
<feature type="domain" description="Core-binding (CB)" evidence="4">
    <location>
        <begin position="19"/>
        <end position="128"/>
    </location>
</feature>
<dbReference type="PROSITE" id="PS51898">
    <property type="entry name" value="TYR_RECOMBINASE"/>
    <property type="match status" value="1"/>
</dbReference>
<dbReference type="SUPFAM" id="SSF56349">
    <property type="entry name" value="DNA breaking-rejoining enzymes"/>
    <property type="match status" value="1"/>
</dbReference>
<accession>A0A1W1BQW6</accession>
<dbReference type="EMBL" id="FPHI01000012">
    <property type="protein sequence ID" value="SFV55842.1"/>
    <property type="molecule type" value="Genomic_DNA"/>
</dbReference>
<gene>
    <name evidence="5" type="ORF">MNB_SV-3-144</name>
</gene>
<dbReference type="Gene3D" id="1.10.150.130">
    <property type="match status" value="1"/>
</dbReference>
<organism evidence="5">
    <name type="scientific">hydrothermal vent metagenome</name>
    <dbReference type="NCBI Taxonomy" id="652676"/>
    <lineage>
        <taxon>unclassified sequences</taxon>
        <taxon>metagenomes</taxon>
        <taxon>ecological metagenomes</taxon>
    </lineage>
</organism>
<dbReference type="InterPro" id="IPR002104">
    <property type="entry name" value="Integrase_catalytic"/>
</dbReference>
<evidence type="ECO:0000259" key="3">
    <source>
        <dbReference type="PROSITE" id="PS51898"/>
    </source>
</evidence>
<proteinExistence type="predicted"/>
<sequence length="438" mass="52057">MLVKKANSIIITTLFNNNIVTLVDSEEWSVWLKEVRDLSDNTIRTFMKSMSKFWEWSLYNPIGLQETFPSYQARYRNSLREGFEIKVKTYSEEFDDEIEFVVLKSNPLKKVTINKEIAGINSYFYFTEESELIDDHRFINQLHERHKAARSFLSGIQIKKSELALEVGGSKLKYLPPYKTPKNRQKIKYFPPELFDELLQMSKPREKLLYLLCGACSARIGQALNLTLYDIDYEKQEIWLLNPKNDDEDIYGNQRRVWLRDEYGIDINGDCEHNTADLQFKYPIPVYHEPIYWLNYKYKDMFFHTLKAYMKSAEYVSENARYPRHPFFFVTKTGKRVHARDALSRLKTAMKKLYSLYPRDEYRILFDLGFHSLRHMFGHARAELYAGSGDESLIYITMNEMGHSNMESTLVYFNLSRESMKRLIKKYTDKRKQDETQT</sequence>
<reference evidence="5" key="1">
    <citation type="submission" date="2016-10" db="EMBL/GenBank/DDBJ databases">
        <authorList>
            <person name="de Groot N.N."/>
        </authorList>
    </citation>
    <scope>NUCLEOTIDE SEQUENCE</scope>
</reference>
<evidence type="ECO:0000259" key="4">
    <source>
        <dbReference type="PROSITE" id="PS51900"/>
    </source>
</evidence>
<keyword evidence="1" id="KW-0238">DNA-binding</keyword>
<dbReference type="GO" id="GO:0015074">
    <property type="term" value="P:DNA integration"/>
    <property type="evidence" value="ECO:0007669"/>
    <property type="project" value="InterPro"/>
</dbReference>
<name>A0A1W1BQW6_9ZZZZ</name>
<dbReference type="InterPro" id="IPR011010">
    <property type="entry name" value="DNA_brk_join_enz"/>
</dbReference>
<feature type="domain" description="Tyr recombinase" evidence="3">
    <location>
        <begin position="185"/>
        <end position="425"/>
    </location>
</feature>
<dbReference type="InterPro" id="IPR013762">
    <property type="entry name" value="Integrase-like_cat_sf"/>
</dbReference>
<evidence type="ECO:0000256" key="1">
    <source>
        <dbReference type="ARBA" id="ARBA00023125"/>
    </source>
</evidence>
<dbReference type="InterPro" id="IPR044068">
    <property type="entry name" value="CB"/>
</dbReference>
<dbReference type="InterPro" id="IPR010998">
    <property type="entry name" value="Integrase_recombinase_N"/>
</dbReference>
<keyword evidence="2" id="KW-0233">DNA recombination</keyword>
<evidence type="ECO:0000313" key="5">
    <source>
        <dbReference type="EMBL" id="SFV55842.1"/>
    </source>
</evidence>
<evidence type="ECO:0000256" key="2">
    <source>
        <dbReference type="ARBA" id="ARBA00023172"/>
    </source>
</evidence>
<dbReference type="GO" id="GO:0006310">
    <property type="term" value="P:DNA recombination"/>
    <property type="evidence" value="ECO:0007669"/>
    <property type="project" value="UniProtKB-KW"/>
</dbReference>